<dbReference type="InterPro" id="IPR024095">
    <property type="entry name" value="Vesicle_P115"/>
</dbReference>
<evidence type="ECO:0000313" key="7">
    <source>
        <dbReference type="EMBL" id="CAJ1376139.1"/>
    </source>
</evidence>
<sequence length="926" mass="100767">MASALFSFIDSIGETFEGVVENVETVVGSVEKEVDSAMQQIDAGVDLDDVLEEIQLAGTDEAALLLAYKKLEVLAQNQTAAILHGWVVEDRVVPVVCAALCRVESARLAAGPLARTLNGMGQALDLTGTTPEELRAFHEQIVRRTENGKAMLKLLQAQDLASRTQGFVLLRRVYPETSAVLGRHLLSDPESISALTQILQAAKASTWEAERSAEIVLCAECVRFLRLVTANDGDVRMIVTFQDGAEALLSIAARALSARVPAADLAVDACVCVKQLVGQGPVAQKYMREAGHLLTLTRTLHSVFAALGLSEANEWTSGLRNVATTLLECLATFVAKASNEAADNSKAIVQSGLVDLVCQEVLPYPRLDPLRLQAVEVLAGAAKVVPTVAFLQAPLQSGTVLDLLVAALLEANVSELRTGLEGLLMTSIERSQDVRQALVHMFQEDSTGGLLRALTEISAKSVEPSNTWFSARLLGHCLRCEPELRGQLARPESGASLSSLLGPTTALARAWRSEAHAEMCLCALLQLLAEWCHGCPAAAEVISSSPAQLPELMALLESSTTAATTHVRGLAALVLGTCLLELPEAGLVGASRLMDIIASRGVETFTRAAEDFQRCLDKPANAQRYHGGFHAWASSQFQKVQDAMVRIWLEQGERERPAQGMAEDVAGHFKDLIKMQDKELRDLRAEVQQLKSENHELRKLTTDEDKTLLLWKVGALTKQCEALQVQCDLLQASRSSVEVARLRERQALREQRQELEQQLQVLALALDEADLATAKEPSEEPSQASQCQIIEMDERDELLAVLSQIHRSCPEAAAFLAPLGRFAAPEVKVSAWEDAADRLGRQAEAVSVLATSHGQRVSELKEQQEQRKQHEGQHQGYSHANKGSPHGSDSRAPWKLPEGWMAYTTAEGHVFYHNQSTGHSQWEPPR</sequence>
<dbReference type="SUPFAM" id="SSF51045">
    <property type="entry name" value="WW domain"/>
    <property type="match status" value="1"/>
</dbReference>
<comment type="subcellular location">
    <subcellularLocation>
        <location evidence="1">Golgi apparatus</location>
    </subcellularLocation>
</comment>
<comment type="caution">
    <text evidence="7">The sequence shown here is derived from an EMBL/GenBank/DDBJ whole genome shotgun (WGS) entry which is preliminary data.</text>
</comment>
<dbReference type="SMART" id="SM00456">
    <property type="entry name" value="WW"/>
    <property type="match status" value="1"/>
</dbReference>
<dbReference type="CDD" id="cd00201">
    <property type="entry name" value="WW"/>
    <property type="match status" value="1"/>
</dbReference>
<dbReference type="GO" id="GO:0048280">
    <property type="term" value="P:vesicle fusion with Golgi apparatus"/>
    <property type="evidence" value="ECO:0007669"/>
    <property type="project" value="InterPro"/>
</dbReference>
<keyword evidence="3 4" id="KW-0175">Coiled coil</keyword>
<dbReference type="InterPro" id="IPR016024">
    <property type="entry name" value="ARM-type_fold"/>
</dbReference>
<dbReference type="InterPro" id="IPR036020">
    <property type="entry name" value="WW_dom_sf"/>
</dbReference>
<dbReference type="EMBL" id="CAUJNA010000364">
    <property type="protein sequence ID" value="CAJ1376139.1"/>
    <property type="molecule type" value="Genomic_DNA"/>
</dbReference>
<dbReference type="Gene3D" id="2.20.70.10">
    <property type="match status" value="1"/>
</dbReference>
<evidence type="ECO:0000256" key="3">
    <source>
        <dbReference type="ARBA" id="ARBA00023054"/>
    </source>
</evidence>
<proteinExistence type="predicted"/>
<evidence type="ECO:0000256" key="2">
    <source>
        <dbReference type="ARBA" id="ARBA00023034"/>
    </source>
</evidence>
<dbReference type="Proteomes" id="UP001178507">
    <property type="component" value="Unassembled WGS sequence"/>
</dbReference>
<reference evidence="7" key="1">
    <citation type="submission" date="2023-08" db="EMBL/GenBank/DDBJ databases">
        <authorList>
            <person name="Chen Y."/>
            <person name="Shah S."/>
            <person name="Dougan E. K."/>
            <person name="Thang M."/>
            <person name="Chan C."/>
        </authorList>
    </citation>
    <scope>NUCLEOTIDE SEQUENCE</scope>
</reference>
<dbReference type="InterPro" id="IPR006953">
    <property type="entry name" value="Vesicle_Uso1_P115_head"/>
</dbReference>
<dbReference type="PROSITE" id="PS50020">
    <property type="entry name" value="WW_DOMAIN_2"/>
    <property type="match status" value="1"/>
</dbReference>
<keyword evidence="8" id="KW-1185">Reference proteome</keyword>
<evidence type="ECO:0000256" key="1">
    <source>
        <dbReference type="ARBA" id="ARBA00004555"/>
    </source>
</evidence>
<name>A0AA36MKT6_9DINO</name>
<dbReference type="Gene3D" id="1.25.10.10">
    <property type="entry name" value="Leucine-rich Repeat Variant"/>
    <property type="match status" value="1"/>
</dbReference>
<dbReference type="GO" id="GO:0006886">
    <property type="term" value="P:intracellular protein transport"/>
    <property type="evidence" value="ECO:0007669"/>
    <property type="project" value="InterPro"/>
</dbReference>
<evidence type="ECO:0000259" key="6">
    <source>
        <dbReference type="PROSITE" id="PS50020"/>
    </source>
</evidence>
<dbReference type="SUPFAM" id="SSF48371">
    <property type="entry name" value="ARM repeat"/>
    <property type="match status" value="1"/>
</dbReference>
<dbReference type="PANTHER" id="PTHR10013">
    <property type="entry name" value="GENERAL VESICULAR TRANSPORT FACTOR P115"/>
    <property type="match status" value="1"/>
</dbReference>
<organism evidence="7 8">
    <name type="scientific">Effrenium voratum</name>
    <dbReference type="NCBI Taxonomy" id="2562239"/>
    <lineage>
        <taxon>Eukaryota</taxon>
        <taxon>Sar</taxon>
        <taxon>Alveolata</taxon>
        <taxon>Dinophyceae</taxon>
        <taxon>Suessiales</taxon>
        <taxon>Symbiodiniaceae</taxon>
        <taxon>Effrenium</taxon>
    </lineage>
</organism>
<dbReference type="InterPro" id="IPR001202">
    <property type="entry name" value="WW_dom"/>
</dbReference>
<dbReference type="PANTHER" id="PTHR10013:SF0">
    <property type="entry name" value="GENERAL VESICULAR TRANSPORT FACTOR P115"/>
    <property type="match status" value="1"/>
</dbReference>
<evidence type="ECO:0000256" key="4">
    <source>
        <dbReference type="SAM" id="Coils"/>
    </source>
</evidence>
<gene>
    <name evidence="7" type="ORF">EVOR1521_LOCUS5266</name>
</gene>
<evidence type="ECO:0000256" key="5">
    <source>
        <dbReference type="SAM" id="MobiDB-lite"/>
    </source>
</evidence>
<keyword evidence="2" id="KW-0333">Golgi apparatus</keyword>
<dbReference type="GO" id="GO:0000139">
    <property type="term" value="C:Golgi membrane"/>
    <property type="evidence" value="ECO:0007669"/>
    <property type="project" value="InterPro"/>
</dbReference>
<dbReference type="AlphaFoldDB" id="A0AA36MKT6"/>
<dbReference type="Pfam" id="PF00397">
    <property type="entry name" value="WW"/>
    <property type="match status" value="1"/>
</dbReference>
<protein>
    <recommendedName>
        <fullName evidence="6">WW domain-containing protein</fullName>
    </recommendedName>
</protein>
<feature type="coiled-coil region" evidence="4">
    <location>
        <begin position="673"/>
        <end position="703"/>
    </location>
</feature>
<dbReference type="InterPro" id="IPR011989">
    <property type="entry name" value="ARM-like"/>
</dbReference>
<feature type="coiled-coil region" evidence="4">
    <location>
        <begin position="738"/>
        <end position="772"/>
    </location>
</feature>
<feature type="domain" description="WW" evidence="6">
    <location>
        <begin position="894"/>
        <end position="926"/>
    </location>
</feature>
<dbReference type="PROSITE" id="PS01159">
    <property type="entry name" value="WW_DOMAIN_1"/>
    <property type="match status" value="1"/>
</dbReference>
<feature type="compositionally biased region" description="Basic and acidic residues" evidence="5">
    <location>
        <begin position="856"/>
        <end position="873"/>
    </location>
</feature>
<accession>A0AA36MKT6</accession>
<evidence type="ECO:0000313" key="8">
    <source>
        <dbReference type="Proteomes" id="UP001178507"/>
    </source>
</evidence>
<feature type="region of interest" description="Disordered" evidence="5">
    <location>
        <begin position="852"/>
        <end position="895"/>
    </location>
</feature>
<dbReference type="Pfam" id="PF04869">
    <property type="entry name" value="Uso1_p115_head"/>
    <property type="match status" value="1"/>
</dbReference>